<evidence type="ECO:0000256" key="1">
    <source>
        <dbReference type="ARBA" id="ARBA00004141"/>
    </source>
</evidence>
<dbReference type="CDD" id="cd13960">
    <property type="entry name" value="PT_UbiA_HPT1"/>
    <property type="match status" value="1"/>
</dbReference>
<evidence type="ECO:0000256" key="5">
    <source>
        <dbReference type="ARBA" id="ARBA00022989"/>
    </source>
</evidence>
<feature type="transmembrane region" description="Helical" evidence="7">
    <location>
        <begin position="141"/>
        <end position="166"/>
    </location>
</feature>
<evidence type="ECO:0000256" key="3">
    <source>
        <dbReference type="ARBA" id="ARBA00022679"/>
    </source>
</evidence>
<feature type="transmembrane region" description="Helical" evidence="7">
    <location>
        <begin position="108"/>
        <end position="129"/>
    </location>
</feature>
<feature type="transmembrane region" description="Helical" evidence="7">
    <location>
        <begin position="325"/>
        <end position="348"/>
    </location>
</feature>
<feature type="transmembrane region" description="Helical" evidence="7">
    <location>
        <begin position="214"/>
        <end position="232"/>
    </location>
</feature>
<evidence type="ECO:0000256" key="2">
    <source>
        <dbReference type="ARBA" id="ARBA00005985"/>
    </source>
</evidence>
<dbReference type="InterPro" id="IPR000537">
    <property type="entry name" value="UbiA_prenyltransferase"/>
</dbReference>
<organism evidence="8 9">
    <name type="scientific">Cyanidium caldarium</name>
    <name type="common">Red alga</name>
    <dbReference type="NCBI Taxonomy" id="2771"/>
    <lineage>
        <taxon>Eukaryota</taxon>
        <taxon>Rhodophyta</taxon>
        <taxon>Bangiophyceae</taxon>
        <taxon>Cyanidiales</taxon>
        <taxon>Cyanidiaceae</taxon>
        <taxon>Cyanidium</taxon>
    </lineage>
</organism>
<dbReference type="InterPro" id="IPR044502">
    <property type="entry name" value="AtHST-like"/>
</dbReference>
<dbReference type="PANTHER" id="PTHR43009">
    <property type="entry name" value="HOMOGENTISATE SOLANESYLTRANSFERASE, CHLOROPLASTIC"/>
    <property type="match status" value="1"/>
</dbReference>
<dbReference type="EMBL" id="JANCYW010000016">
    <property type="protein sequence ID" value="KAK4538203.1"/>
    <property type="molecule type" value="Genomic_DNA"/>
</dbReference>
<dbReference type="Gene3D" id="1.10.357.140">
    <property type="entry name" value="UbiA prenyltransferase"/>
    <property type="match status" value="1"/>
</dbReference>
<accession>A0AAV9J2D4</accession>
<gene>
    <name evidence="8" type="ORF">CDCA_CDCA16G4228</name>
</gene>
<dbReference type="Gene3D" id="1.20.120.1780">
    <property type="entry name" value="UbiA prenyltransferase"/>
    <property type="match status" value="1"/>
</dbReference>
<dbReference type="AlphaFoldDB" id="A0AAV9J2D4"/>
<feature type="transmembrane region" description="Helical" evidence="7">
    <location>
        <begin position="187"/>
        <end position="208"/>
    </location>
</feature>
<comment type="subcellular location">
    <subcellularLocation>
        <location evidence="1">Membrane</location>
        <topology evidence="1">Multi-pass membrane protein</topology>
    </subcellularLocation>
</comment>
<name>A0AAV9J2D4_CYACA</name>
<keyword evidence="6 7" id="KW-0472">Membrane</keyword>
<comment type="similarity">
    <text evidence="2">Belongs to the UbiA prenyltransferase family.</text>
</comment>
<evidence type="ECO:0000313" key="8">
    <source>
        <dbReference type="EMBL" id="KAK4538203.1"/>
    </source>
</evidence>
<dbReference type="Proteomes" id="UP001301350">
    <property type="component" value="Unassembled WGS sequence"/>
</dbReference>
<dbReference type="GO" id="GO:0016020">
    <property type="term" value="C:membrane"/>
    <property type="evidence" value="ECO:0007669"/>
    <property type="project" value="UniProtKB-SubCell"/>
</dbReference>
<dbReference type="InterPro" id="IPR044878">
    <property type="entry name" value="UbiA_sf"/>
</dbReference>
<dbReference type="PANTHER" id="PTHR43009:SF7">
    <property type="entry name" value="HOMOGENTISATE GERANYLGERANYLTRANSFERASE, CHLOROPLASTIC"/>
    <property type="match status" value="1"/>
</dbReference>
<dbReference type="GO" id="GO:0004659">
    <property type="term" value="F:prenyltransferase activity"/>
    <property type="evidence" value="ECO:0007669"/>
    <property type="project" value="InterPro"/>
</dbReference>
<keyword evidence="4 7" id="KW-0812">Transmembrane</keyword>
<protein>
    <recommendedName>
        <fullName evidence="10">Homogentisate phytyltransferase</fullName>
    </recommendedName>
</protein>
<evidence type="ECO:0000256" key="6">
    <source>
        <dbReference type="ARBA" id="ARBA00023136"/>
    </source>
</evidence>
<feature type="transmembrane region" description="Helical" evidence="7">
    <location>
        <begin position="281"/>
        <end position="299"/>
    </location>
</feature>
<keyword evidence="5 7" id="KW-1133">Transmembrane helix</keyword>
<feature type="transmembrane region" description="Helical" evidence="7">
    <location>
        <begin position="239"/>
        <end position="261"/>
    </location>
</feature>
<proteinExistence type="inferred from homology"/>
<keyword evidence="3" id="KW-0808">Transferase</keyword>
<evidence type="ECO:0000256" key="7">
    <source>
        <dbReference type="SAM" id="Phobius"/>
    </source>
</evidence>
<evidence type="ECO:0008006" key="10">
    <source>
        <dbReference type="Google" id="ProtNLM"/>
    </source>
</evidence>
<evidence type="ECO:0000313" key="9">
    <source>
        <dbReference type="Proteomes" id="UP001301350"/>
    </source>
</evidence>
<evidence type="ECO:0000256" key="4">
    <source>
        <dbReference type="ARBA" id="ARBA00022692"/>
    </source>
</evidence>
<reference evidence="8 9" key="1">
    <citation type="submission" date="2022-07" db="EMBL/GenBank/DDBJ databases">
        <title>Genome-wide signatures of adaptation to extreme environments.</title>
        <authorList>
            <person name="Cho C.H."/>
            <person name="Yoon H.S."/>
        </authorList>
    </citation>
    <scope>NUCLEOTIDE SEQUENCE [LARGE SCALE GENOMIC DNA]</scope>
    <source>
        <strain evidence="8 9">DBV 063 E5</strain>
    </source>
</reference>
<dbReference type="Pfam" id="PF01040">
    <property type="entry name" value="UbiA"/>
    <property type="match status" value="1"/>
</dbReference>
<keyword evidence="9" id="KW-1185">Reference proteome</keyword>
<dbReference type="NCBIfam" id="NF009525">
    <property type="entry name" value="PRK12887.1"/>
    <property type="match status" value="1"/>
</dbReference>
<sequence length="410" mass="44481">MIVAWCGCSPAPRPARSGRLRAGSGDGVRRAEVVWLRRRACRGVAALRLSRESPQFASNESVAVDATGAEHSHPRQLRERIEFLPLDGLPRLLRAPLVLLKFSRPHTILGSAVSIVSLTLMGALSVASGPVCATTAFWMRYLSVLMVALVPSMLMNVYIVGLNQVFDVSIDRVNKPYLPLASGELSVRAGASIAVTSLVAALALGFALPLTTTALRVALILSALIGTAYSLPPVRLKRFALLASLCVLCVRGAVINLGFFAHALLGLSASPLLVAHKFTPVIRFATAFFVLFGVVIALMKDIPDVRGDRAHQLRSFSVRFGERRVFWFCVSTLVGMYAAAAVACLTPWLATRSLVRSAAGSLAHLGMGAWLLRRSVRVREEEGNPSAVYDFYMDVWTCFYLEYLVLPLLC</sequence>
<comment type="caution">
    <text evidence="8">The sequence shown here is derived from an EMBL/GenBank/DDBJ whole genome shotgun (WGS) entry which is preliminary data.</text>
</comment>